<dbReference type="Pfam" id="PF09339">
    <property type="entry name" value="HTH_IclR"/>
    <property type="match status" value="1"/>
</dbReference>
<evidence type="ECO:0000256" key="3">
    <source>
        <dbReference type="ARBA" id="ARBA00023163"/>
    </source>
</evidence>
<organism evidence="6 7">
    <name type="scientific">Pseudonocardia kunmingensis</name>
    <dbReference type="NCBI Taxonomy" id="630975"/>
    <lineage>
        <taxon>Bacteria</taxon>
        <taxon>Bacillati</taxon>
        <taxon>Actinomycetota</taxon>
        <taxon>Actinomycetes</taxon>
        <taxon>Pseudonocardiales</taxon>
        <taxon>Pseudonocardiaceae</taxon>
        <taxon>Pseudonocardia</taxon>
    </lineage>
</organism>
<dbReference type="AlphaFoldDB" id="A0A543DL80"/>
<dbReference type="InterPro" id="IPR014757">
    <property type="entry name" value="Tscrpt_reg_IclR_C"/>
</dbReference>
<name>A0A543DL80_9PSEU</name>
<dbReference type="InterPro" id="IPR005471">
    <property type="entry name" value="Tscrpt_reg_IclR_N"/>
</dbReference>
<keyword evidence="2" id="KW-0238">DNA-binding</keyword>
<dbReference type="PANTHER" id="PTHR30136:SF35">
    <property type="entry name" value="HTH-TYPE TRANSCRIPTIONAL REGULATOR RV1719"/>
    <property type="match status" value="1"/>
</dbReference>
<evidence type="ECO:0000259" key="5">
    <source>
        <dbReference type="PROSITE" id="PS51078"/>
    </source>
</evidence>
<evidence type="ECO:0000313" key="6">
    <source>
        <dbReference type="EMBL" id="TQM10104.1"/>
    </source>
</evidence>
<comment type="caution">
    <text evidence="6">The sequence shown here is derived from an EMBL/GenBank/DDBJ whole genome shotgun (WGS) entry which is preliminary data.</text>
</comment>
<dbReference type="PANTHER" id="PTHR30136">
    <property type="entry name" value="HELIX-TURN-HELIX TRANSCRIPTIONAL REGULATOR, ICLR FAMILY"/>
    <property type="match status" value="1"/>
</dbReference>
<dbReference type="InterPro" id="IPR036390">
    <property type="entry name" value="WH_DNA-bd_sf"/>
</dbReference>
<evidence type="ECO:0000256" key="1">
    <source>
        <dbReference type="ARBA" id="ARBA00023015"/>
    </source>
</evidence>
<evidence type="ECO:0000313" key="7">
    <source>
        <dbReference type="Proteomes" id="UP000315677"/>
    </source>
</evidence>
<accession>A0A543DL80</accession>
<dbReference type="PROSITE" id="PS51077">
    <property type="entry name" value="HTH_ICLR"/>
    <property type="match status" value="1"/>
</dbReference>
<keyword evidence="7" id="KW-1185">Reference proteome</keyword>
<evidence type="ECO:0000259" key="4">
    <source>
        <dbReference type="PROSITE" id="PS51077"/>
    </source>
</evidence>
<dbReference type="GO" id="GO:0003700">
    <property type="term" value="F:DNA-binding transcription factor activity"/>
    <property type="evidence" value="ECO:0007669"/>
    <property type="project" value="TreeGrafter"/>
</dbReference>
<feature type="domain" description="HTH iclR-type" evidence="4">
    <location>
        <begin position="11"/>
        <end position="74"/>
    </location>
</feature>
<keyword evidence="3" id="KW-0804">Transcription</keyword>
<dbReference type="InterPro" id="IPR011991">
    <property type="entry name" value="ArsR-like_HTH"/>
</dbReference>
<dbReference type="GO" id="GO:0045892">
    <property type="term" value="P:negative regulation of DNA-templated transcription"/>
    <property type="evidence" value="ECO:0007669"/>
    <property type="project" value="TreeGrafter"/>
</dbReference>
<dbReference type="GO" id="GO:0003677">
    <property type="term" value="F:DNA binding"/>
    <property type="evidence" value="ECO:0007669"/>
    <property type="project" value="UniProtKB-KW"/>
</dbReference>
<dbReference type="Pfam" id="PF01614">
    <property type="entry name" value="IclR_C"/>
    <property type="match status" value="1"/>
</dbReference>
<dbReference type="SMART" id="SM00346">
    <property type="entry name" value="HTH_ICLR"/>
    <property type="match status" value="1"/>
</dbReference>
<dbReference type="Gene3D" id="3.30.450.40">
    <property type="match status" value="1"/>
</dbReference>
<evidence type="ECO:0000256" key="2">
    <source>
        <dbReference type="ARBA" id="ARBA00023125"/>
    </source>
</evidence>
<dbReference type="PROSITE" id="PS51078">
    <property type="entry name" value="ICLR_ED"/>
    <property type="match status" value="1"/>
</dbReference>
<feature type="domain" description="IclR-ED" evidence="5">
    <location>
        <begin position="75"/>
        <end position="253"/>
    </location>
</feature>
<reference evidence="6 7" key="1">
    <citation type="submission" date="2019-06" db="EMBL/GenBank/DDBJ databases">
        <title>Sequencing the genomes of 1000 actinobacteria strains.</title>
        <authorList>
            <person name="Klenk H.-P."/>
        </authorList>
    </citation>
    <scope>NUCLEOTIDE SEQUENCE [LARGE SCALE GENOMIC DNA]</scope>
    <source>
        <strain evidence="6 7">DSM 45301</strain>
    </source>
</reference>
<dbReference type="InterPro" id="IPR029016">
    <property type="entry name" value="GAF-like_dom_sf"/>
</dbReference>
<dbReference type="RefSeq" id="WP_142058710.1">
    <property type="nucleotide sequence ID" value="NZ_VFPA01000003.1"/>
</dbReference>
<dbReference type="InterPro" id="IPR050707">
    <property type="entry name" value="HTH_MetabolicPath_Reg"/>
</dbReference>
<proteinExistence type="predicted"/>
<gene>
    <name evidence="6" type="ORF">FB558_5886</name>
</gene>
<dbReference type="Proteomes" id="UP000315677">
    <property type="component" value="Unassembled WGS sequence"/>
</dbReference>
<dbReference type="OrthoDB" id="7274111at2"/>
<keyword evidence="1" id="KW-0805">Transcription regulation</keyword>
<dbReference type="Gene3D" id="1.10.10.10">
    <property type="entry name" value="Winged helix-like DNA-binding domain superfamily/Winged helix DNA-binding domain"/>
    <property type="match status" value="1"/>
</dbReference>
<dbReference type="EMBL" id="VFPA01000003">
    <property type="protein sequence ID" value="TQM10104.1"/>
    <property type="molecule type" value="Genomic_DNA"/>
</dbReference>
<dbReference type="CDD" id="cd00090">
    <property type="entry name" value="HTH_ARSR"/>
    <property type="match status" value="1"/>
</dbReference>
<sequence>MGAAERPAYFSPSVDTAARVLELLSRYRTRSATLSEIAAALGVSKTTCLRVVRTLVAHGLLAHDEHSKRYGLGYFAVVLGARAEEGLDTLHRVRPLLVEAARRTGLTAAFVQRVPQDRMMYVAKEQGGAAHLTVSVGNRFPVTSVSYGKWVLAFEDEDERDRLLADGLPRLTPHTRTDVAEYRAQVTALAPGDVVVSRNEYVNGVHAVSCPVLDPRGRLEGVLAVLGLSESLDEAEAGHVRDVMGDIAARTQR</sequence>
<dbReference type="SUPFAM" id="SSF46785">
    <property type="entry name" value="Winged helix' DNA-binding domain"/>
    <property type="match status" value="1"/>
</dbReference>
<dbReference type="InterPro" id="IPR036388">
    <property type="entry name" value="WH-like_DNA-bd_sf"/>
</dbReference>
<dbReference type="SUPFAM" id="SSF55781">
    <property type="entry name" value="GAF domain-like"/>
    <property type="match status" value="1"/>
</dbReference>
<protein>
    <submittedName>
        <fullName evidence="6">IclR family transcriptional regulator</fullName>
    </submittedName>
</protein>